<gene>
    <name evidence="1" type="ORF">K444DRAFT_634093</name>
</gene>
<sequence length="198" mass="21616">MLQDVQEVQKAMAEYSTTKSGLLASNGSGNCFTSYAALAFQEEITTIKQSIISPDTPTRHLETAKGLLADALASPDHASLHIVYVAATVNIDAFPSQSSMLKPPESMKGKPGISFTIAAERPLSVGSCYILSSNPEDDPRLTRRTSRIPLMLRIELAEKMRTTSPFSEKIKQRIFPPESVELGKKKERLAYLKGAVTT</sequence>
<dbReference type="InParanoid" id="A0A2J6SX67"/>
<accession>A0A2J6SX67</accession>
<reference evidence="1 2" key="1">
    <citation type="submission" date="2016-04" db="EMBL/GenBank/DDBJ databases">
        <title>A degradative enzymes factory behind the ericoid mycorrhizal symbiosis.</title>
        <authorList>
            <consortium name="DOE Joint Genome Institute"/>
            <person name="Martino E."/>
            <person name="Morin E."/>
            <person name="Grelet G."/>
            <person name="Kuo A."/>
            <person name="Kohler A."/>
            <person name="Daghino S."/>
            <person name="Barry K."/>
            <person name="Choi C."/>
            <person name="Cichocki N."/>
            <person name="Clum A."/>
            <person name="Copeland A."/>
            <person name="Hainaut M."/>
            <person name="Haridas S."/>
            <person name="Labutti K."/>
            <person name="Lindquist E."/>
            <person name="Lipzen A."/>
            <person name="Khouja H.-R."/>
            <person name="Murat C."/>
            <person name="Ohm R."/>
            <person name="Olson A."/>
            <person name="Spatafora J."/>
            <person name="Veneault-Fourrey C."/>
            <person name="Henrissat B."/>
            <person name="Grigoriev I."/>
            <person name="Martin F."/>
            <person name="Perotto S."/>
        </authorList>
    </citation>
    <scope>NUCLEOTIDE SEQUENCE [LARGE SCALE GENOMIC DNA]</scope>
    <source>
        <strain evidence="1 2">E</strain>
    </source>
</reference>
<evidence type="ECO:0000313" key="1">
    <source>
        <dbReference type="EMBL" id="PMD55253.1"/>
    </source>
</evidence>
<dbReference type="AlphaFoldDB" id="A0A2J6SX67"/>
<organism evidence="1 2">
    <name type="scientific">Hyaloscypha bicolor E</name>
    <dbReference type="NCBI Taxonomy" id="1095630"/>
    <lineage>
        <taxon>Eukaryota</taxon>
        <taxon>Fungi</taxon>
        <taxon>Dikarya</taxon>
        <taxon>Ascomycota</taxon>
        <taxon>Pezizomycotina</taxon>
        <taxon>Leotiomycetes</taxon>
        <taxon>Helotiales</taxon>
        <taxon>Hyaloscyphaceae</taxon>
        <taxon>Hyaloscypha</taxon>
        <taxon>Hyaloscypha bicolor</taxon>
    </lineage>
</organism>
<dbReference type="Gene3D" id="3.30.560.10">
    <property type="entry name" value="Glucose Oxidase, domain 3"/>
    <property type="match status" value="1"/>
</dbReference>
<dbReference type="RefSeq" id="XP_024732157.1">
    <property type="nucleotide sequence ID" value="XM_024883702.1"/>
</dbReference>
<evidence type="ECO:0000313" key="2">
    <source>
        <dbReference type="Proteomes" id="UP000235371"/>
    </source>
</evidence>
<dbReference type="Proteomes" id="UP000235371">
    <property type="component" value="Unassembled WGS sequence"/>
</dbReference>
<keyword evidence="2" id="KW-1185">Reference proteome</keyword>
<protein>
    <submittedName>
        <fullName evidence="1">Uncharacterized protein</fullName>
    </submittedName>
</protein>
<dbReference type="SUPFAM" id="SSF54373">
    <property type="entry name" value="FAD-linked reductases, C-terminal domain"/>
    <property type="match status" value="1"/>
</dbReference>
<name>A0A2J6SX67_9HELO</name>
<dbReference type="EMBL" id="KZ613856">
    <property type="protein sequence ID" value="PMD55253.1"/>
    <property type="molecule type" value="Genomic_DNA"/>
</dbReference>
<proteinExistence type="predicted"/>
<dbReference type="STRING" id="1095630.A0A2J6SX67"/>
<dbReference type="GeneID" id="36591779"/>